<accession>A0A2M8KD46</accession>
<comment type="caution">
    <text evidence="3">The sequence shown here is derived from an EMBL/GenBank/DDBJ whole genome shotgun (WGS) entry which is preliminary data.</text>
</comment>
<dbReference type="InterPro" id="IPR006665">
    <property type="entry name" value="OmpA-like"/>
</dbReference>
<name>A0A2M8KD46_9BACT</name>
<proteinExistence type="predicted"/>
<keyword evidence="1" id="KW-1133">Transmembrane helix</keyword>
<reference evidence="4" key="1">
    <citation type="submission" date="2017-09" db="EMBL/GenBank/DDBJ databases">
        <title>Depth-based differentiation of microbial function through sediment-hosted aquifers and enrichment of novel symbionts in the deep terrestrial subsurface.</title>
        <authorList>
            <person name="Probst A.J."/>
            <person name="Ladd B."/>
            <person name="Jarett J.K."/>
            <person name="Geller-Mcgrath D.E."/>
            <person name="Sieber C.M.K."/>
            <person name="Emerson J.B."/>
            <person name="Anantharaman K."/>
            <person name="Thomas B.C."/>
            <person name="Malmstrom R."/>
            <person name="Stieglmeier M."/>
            <person name="Klingl A."/>
            <person name="Woyke T."/>
            <person name="Ryan C.M."/>
            <person name="Banfield J.F."/>
        </authorList>
    </citation>
    <scope>NUCLEOTIDE SEQUENCE [LARGE SCALE GENOMIC DNA]</scope>
</reference>
<dbReference type="Gene3D" id="3.30.1330.60">
    <property type="entry name" value="OmpA-like domain"/>
    <property type="match status" value="1"/>
</dbReference>
<feature type="domain" description="OmpA-like" evidence="2">
    <location>
        <begin position="60"/>
        <end position="128"/>
    </location>
</feature>
<evidence type="ECO:0000313" key="3">
    <source>
        <dbReference type="EMBL" id="PJE57824.1"/>
    </source>
</evidence>
<feature type="transmembrane region" description="Helical" evidence="1">
    <location>
        <begin position="161"/>
        <end position="185"/>
    </location>
</feature>
<evidence type="ECO:0000256" key="1">
    <source>
        <dbReference type="SAM" id="Phobius"/>
    </source>
</evidence>
<protein>
    <recommendedName>
        <fullName evidence="2">OmpA-like domain-containing protein</fullName>
    </recommendedName>
</protein>
<keyword evidence="1" id="KW-0812">Transmembrane</keyword>
<dbReference type="Proteomes" id="UP000231450">
    <property type="component" value="Unassembled WGS sequence"/>
</dbReference>
<organism evidence="3 4">
    <name type="scientific">Candidatus Portnoybacteria bacterium CG10_big_fil_rev_8_21_14_0_10_36_7</name>
    <dbReference type="NCBI Taxonomy" id="1974812"/>
    <lineage>
        <taxon>Bacteria</taxon>
        <taxon>Candidatus Portnoyibacteriota</taxon>
    </lineage>
</organism>
<dbReference type="EMBL" id="PFDW01000078">
    <property type="protein sequence ID" value="PJE57824.1"/>
    <property type="molecule type" value="Genomic_DNA"/>
</dbReference>
<evidence type="ECO:0000259" key="2">
    <source>
        <dbReference type="Pfam" id="PF00691"/>
    </source>
</evidence>
<dbReference type="SUPFAM" id="SSF103088">
    <property type="entry name" value="OmpA-like"/>
    <property type="match status" value="1"/>
</dbReference>
<evidence type="ECO:0000313" key="4">
    <source>
        <dbReference type="Proteomes" id="UP000231450"/>
    </source>
</evidence>
<dbReference type="InterPro" id="IPR036737">
    <property type="entry name" value="OmpA-like_sf"/>
</dbReference>
<keyword evidence="1" id="KW-0472">Membrane</keyword>
<dbReference type="AlphaFoldDB" id="A0A2M8KD46"/>
<gene>
    <name evidence="3" type="ORF">COU81_04045</name>
</gene>
<sequence>MPVLVNKGGAMNKILTAVIIFLIVSISSFTSAEEVEICGFGAGEFAIKGAVERLTNELVIAPIENALKDAKNISLEITIIGYADSTGSASLNDEVALKRADQMKFVLNSKFPEAKIVAITKGDEENFRKVRVSWKIVNVVPEEDELHQQDMAQKRNYDGKLVIVLIAMILIIAMMLIYVFSPFFLKSVHSIKDMKTSTEQIKVKVNGMEFKFPLKTEWMPDEDKLFVLPFKSVSNPKKNICYKKRLDAIKSAKGCFKNQQYADQLEDLIEKGTIKIINT</sequence>
<dbReference type="Pfam" id="PF00691">
    <property type="entry name" value="OmpA"/>
    <property type="match status" value="1"/>
</dbReference>